<keyword evidence="5 7" id="KW-1133">Transmembrane helix</keyword>
<evidence type="ECO:0000256" key="3">
    <source>
        <dbReference type="ARBA" id="ARBA00022475"/>
    </source>
</evidence>
<feature type="transmembrane region" description="Helical" evidence="7">
    <location>
        <begin position="101"/>
        <end position="122"/>
    </location>
</feature>
<keyword evidence="4 7" id="KW-0812">Transmembrane</keyword>
<dbReference type="PROSITE" id="PS50928">
    <property type="entry name" value="ABC_TM1"/>
    <property type="match status" value="1"/>
</dbReference>
<dbReference type="EMBL" id="CP054038">
    <property type="protein sequence ID" value="QKJ20656.1"/>
    <property type="molecule type" value="Genomic_DNA"/>
</dbReference>
<dbReference type="Pfam" id="PF00528">
    <property type="entry name" value="BPD_transp_1"/>
    <property type="match status" value="1"/>
</dbReference>
<dbReference type="Proteomes" id="UP000502498">
    <property type="component" value="Chromosome"/>
</dbReference>
<evidence type="ECO:0000313" key="10">
    <source>
        <dbReference type="Proteomes" id="UP000502498"/>
    </source>
</evidence>
<feature type="domain" description="ABC transmembrane type-1" evidence="8">
    <location>
        <begin position="97"/>
        <end position="284"/>
    </location>
</feature>
<accession>A0A7D4QKW4</accession>
<proteinExistence type="inferred from homology"/>
<feature type="transmembrane region" description="Helical" evidence="7">
    <location>
        <begin position="159"/>
        <end position="182"/>
    </location>
</feature>
<evidence type="ECO:0000256" key="5">
    <source>
        <dbReference type="ARBA" id="ARBA00022989"/>
    </source>
</evidence>
<evidence type="ECO:0000256" key="2">
    <source>
        <dbReference type="ARBA" id="ARBA00022448"/>
    </source>
</evidence>
<dbReference type="PANTHER" id="PTHR43744:SF12">
    <property type="entry name" value="ABC TRANSPORTER PERMEASE PROTEIN MG189-RELATED"/>
    <property type="match status" value="1"/>
</dbReference>
<dbReference type="CDD" id="cd06261">
    <property type="entry name" value="TM_PBP2"/>
    <property type="match status" value="1"/>
</dbReference>
<comment type="similarity">
    <text evidence="7">Belongs to the binding-protein-dependent transport system permease family.</text>
</comment>
<dbReference type="Gene3D" id="1.10.3720.10">
    <property type="entry name" value="MetI-like"/>
    <property type="match status" value="1"/>
</dbReference>
<dbReference type="GO" id="GO:0055085">
    <property type="term" value="P:transmembrane transport"/>
    <property type="evidence" value="ECO:0007669"/>
    <property type="project" value="InterPro"/>
</dbReference>
<feature type="transmembrane region" description="Helical" evidence="7">
    <location>
        <begin position="215"/>
        <end position="242"/>
    </location>
</feature>
<evidence type="ECO:0000313" key="9">
    <source>
        <dbReference type="EMBL" id="QKJ20656.1"/>
    </source>
</evidence>
<dbReference type="InterPro" id="IPR000515">
    <property type="entry name" value="MetI-like"/>
</dbReference>
<keyword evidence="6 7" id="KW-0472">Membrane</keyword>
<sequence length="299" mass="33055">MSETRTIVTAGAGRSAKIPRRRPLTWRGKLQRYGLGGIAIVASIVVFILPFLFILFTAAKSRQEASLLQFTPPTEWFIVENFLAVLETRDYMVVRAFGNSLALTIFSVAIMVILGAAVGYVLQRRQSRWNTLVMLLVLAGLIIPPAVVPTVWVMQSLELYGTLIGLILIEVAFGLSFTVLLVRAFVASIPRELDEAAIIDGAGPLRLFFQVVFPLLRGVLVTIVVVQSVAVFNTFVNALYFLPGEPTLQLTLYNFQSQSGNQWNLLFMNILIITIPPLLMYIFFNRQIVAGMTSGAVKG</sequence>
<keyword evidence="2 7" id="KW-0813">Transport</keyword>
<name>A0A7D4QKW4_9MICO</name>
<keyword evidence="3" id="KW-1003">Cell membrane</keyword>
<organism evidence="9 10">
    <name type="scientific">Microbacterium hominis</name>
    <dbReference type="NCBI Taxonomy" id="162426"/>
    <lineage>
        <taxon>Bacteria</taxon>
        <taxon>Bacillati</taxon>
        <taxon>Actinomycetota</taxon>
        <taxon>Actinomycetes</taxon>
        <taxon>Micrococcales</taxon>
        <taxon>Microbacteriaceae</taxon>
        <taxon>Microbacterium</taxon>
    </lineage>
</organism>
<dbReference type="AlphaFoldDB" id="A0A7D4QKW4"/>
<protein>
    <submittedName>
        <fullName evidence="9">Carbohydrate ABC transporter permease</fullName>
    </submittedName>
</protein>
<evidence type="ECO:0000256" key="6">
    <source>
        <dbReference type="ARBA" id="ARBA00023136"/>
    </source>
</evidence>
<comment type="subcellular location">
    <subcellularLocation>
        <location evidence="1 7">Cell membrane</location>
        <topology evidence="1 7">Multi-pass membrane protein</topology>
    </subcellularLocation>
</comment>
<dbReference type="SUPFAM" id="SSF161098">
    <property type="entry name" value="MetI-like"/>
    <property type="match status" value="1"/>
</dbReference>
<dbReference type="PANTHER" id="PTHR43744">
    <property type="entry name" value="ABC TRANSPORTER PERMEASE PROTEIN MG189-RELATED-RELATED"/>
    <property type="match status" value="1"/>
</dbReference>
<feature type="transmembrane region" description="Helical" evidence="7">
    <location>
        <begin position="262"/>
        <end position="284"/>
    </location>
</feature>
<evidence type="ECO:0000256" key="1">
    <source>
        <dbReference type="ARBA" id="ARBA00004651"/>
    </source>
</evidence>
<evidence type="ECO:0000256" key="7">
    <source>
        <dbReference type="RuleBase" id="RU363032"/>
    </source>
</evidence>
<dbReference type="RefSeq" id="WP_172991081.1">
    <property type="nucleotide sequence ID" value="NZ_CP054038.1"/>
</dbReference>
<reference evidence="9 10" key="1">
    <citation type="submission" date="2020-05" db="EMBL/GenBank/DDBJ databases">
        <title>Strain PA2F3 complete genome.</title>
        <authorList>
            <person name="Kim Y.-S."/>
            <person name="Kim S.-J."/>
            <person name="Jung H.-k."/>
            <person name="Kim S.-E."/>
            <person name="Kim K.-H."/>
        </authorList>
    </citation>
    <scope>NUCLEOTIDE SEQUENCE [LARGE SCALE GENOMIC DNA]</scope>
    <source>
        <strain evidence="9 10">PA2F3</strain>
    </source>
</reference>
<dbReference type="GO" id="GO:0005886">
    <property type="term" value="C:plasma membrane"/>
    <property type="evidence" value="ECO:0007669"/>
    <property type="project" value="UniProtKB-SubCell"/>
</dbReference>
<evidence type="ECO:0000256" key="4">
    <source>
        <dbReference type="ARBA" id="ARBA00022692"/>
    </source>
</evidence>
<evidence type="ECO:0000259" key="8">
    <source>
        <dbReference type="PROSITE" id="PS50928"/>
    </source>
</evidence>
<feature type="transmembrane region" description="Helical" evidence="7">
    <location>
        <begin position="129"/>
        <end position="147"/>
    </location>
</feature>
<feature type="transmembrane region" description="Helical" evidence="7">
    <location>
        <begin position="33"/>
        <end position="59"/>
    </location>
</feature>
<dbReference type="InterPro" id="IPR035906">
    <property type="entry name" value="MetI-like_sf"/>
</dbReference>
<gene>
    <name evidence="9" type="ORF">HQM25_15730</name>
</gene>